<evidence type="ECO:0000256" key="1">
    <source>
        <dbReference type="SAM" id="SignalP"/>
    </source>
</evidence>
<evidence type="ECO:0000313" key="2">
    <source>
        <dbReference type="EMBL" id="NJQ03476.1"/>
    </source>
</evidence>
<reference evidence="2 3" key="1">
    <citation type="submission" date="2020-03" db="EMBL/GenBank/DDBJ databases">
        <title>WGS of actinomycetes isolated from Thailand.</title>
        <authorList>
            <person name="Thawai C."/>
        </authorList>
    </citation>
    <scope>NUCLEOTIDE SEQUENCE [LARGE SCALE GENOMIC DNA]</scope>
    <source>
        <strain evidence="2 3">PLAI 1-29</strain>
    </source>
</reference>
<gene>
    <name evidence="2" type="ORF">HCK00_23845</name>
</gene>
<comment type="caution">
    <text evidence="2">The sequence shown here is derived from an EMBL/GenBank/DDBJ whole genome shotgun (WGS) entry which is preliminary data.</text>
</comment>
<feature type="signal peptide" evidence="1">
    <location>
        <begin position="1"/>
        <end position="30"/>
    </location>
</feature>
<dbReference type="EMBL" id="JAATEN010000025">
    <property type="protein sequence ID" value="NJQ03476.1"/>
    <property type="molecule type" value="Genomic_DNA"/>
</dbReference>
<dbReference type="Proteomes" id="UP000695264">
    <property type="component" value="Unassembled WGS sequence"/>
</dbReference>
<sequence length="125" mass="13612">MREARRKAGRIAAVGAAVAVLGSVTGAAHAGPADGREASLRERAVQSCPQGYVCFWAEPGFRGVMRVYKNPRFHVCGWVPQHYARSVVNQDNQTWSFYGDVNCTAHVVTLDPGQAAANVVIRTWK</sequence>
<evidence type="ECO:0000313" key="3">
    <source>
        <dbReference type="Proteomes" id="UP000695264"/>
    </source>
</evidence>
<name>A0ABX1C3V4_9ACTN</name>
<dbReference type="Pfam" id="PF03995">
    <property type="entry name" value="Inhibitor_I36"/>
    <property type="match status" value="1"/>
</dbReference>
<organism evidence="2 3">
    <name type="scientific">Streptomyces zingiberis</name>
    <dbReference type="NCBI Taxonomy" id="2053010"/>
    <lineage>
        <taxon>Bacteria</taxon>
        <taxon>Bacillati</taxon>
        <taxon>Actinomycetota</taxon>
        <taxon>Actinomycetes</taxon>
        <taxon>Kitasatosporales</taxon>
        <taxon>Streptomycetaceae</taxon>
        <taxon>Streptomyces</taxon>
    </lineage>
</organism>
<keyword evidence="1" id="KW-0732">Signal</keyword>
<proteinExistence type="predicted"/>
<keyword evidence="3" id="KW-1185">Reference proteome</keyword>
<dbReference type="RefSeq" id="WP_168104102.1">
    <property type="nucleotide sequence ID" value="NZ_JAATEN010000025.1"/>
</dbReference>
<feature type="chain" id="PRO_5046639344" evidence="1">
    <location>
        <begin position="31"/>
        <end position="125"/>
    </location>
</feature>
<protein>
    <submittedName>
        <fullName evidence="2">Peptidase inhibitor family I36 protein</fullName>
    </submittedName>
</protein>
<accession>A0ABX1C3V4</accession>